<feature type="domain" description="HTH crp-type" evidence="4">
    <location>
        <begin position="155"/>
        <end position="232"/>
    </location>
</feature>
<dbReference type="CDD" id="cd00092">
    <property type="entry name" value="HTH_CRP"/>
    <property type="match status" value="1"/>
</dbReference>
<keyword evidence="1" id="KW-0805">Transcription regulation</keyword>
<dbReference type="InterPro" id="IPR036388">
    <property type="entry name" value="WH-like_DNA-bd_sf"/>
</dbReference>
<dbReference type="InterPro" id="IPR012318">
    <property type="entry name" value="HTH_CRP"/>
</dbReference>
<evidence type="ECO:0000313" key="6">
    <source>
        <dbReference type="Proteomes" id="UP001217476"/>
    </source>
</evidence>
<dbReference type="InterPro" id="IPR018490">
    <property type="entry name" value="cNMP-bd_dom_sf"/>
</dbReference>
<proteinExistence type="predicted"/>
<evidence type="ECO:0000259" key="4">
    <source>
        <dbReference type="PROSITE" id="PS51063"/>
    </source>
</evidence>
<dbReference type="InterPro" id="IPR036390">
    <property type="entry name" value="WH_DNA-bd_sf"/>
</dbReference>
<dbReference type="Gene3D" id="2.60.120.10">
    <property type="entry name" value="Jelly Rolls"/>
    <property type="match status" value="1"/>
</dbReference>
<organism evidence="5 6">
    <name type="scientific">Candidatus Devosia phytovorans</name>
    <dbReference type="NCBI Taxonomy" id="3121372"/>
    <lineage>
        <taxon>Bacteria</taxon>
        <taxon>Pseudomonadati</taxon>
        <taxon>Pseudomonadota</taxon>
        <taxon>Alphaproteobacteria</taxon>
        <taxon>Hyphomicrobiales</taxon>
        <taxon>Devosiaceae</taxon>
        <taxon>Devosia</taxon>
    </lineage>
</organism>
<dbReference type="InterPro" id="IPR018335">
    <property type="entry name" value="Tscrpt_reg_HTH_Crp-type_CS"/>
</dbReference>
<dbReference type="Pfam" id="PF00027">
    <property type="entry name" value="cNMP_binding"/>
    <property type="match status" value="1"/>
</dbReference>
<dbReference type="PROSITE" id="PS00042">
    <property type="entry name" value="HTH_CRP_1"/>
    <property type="match status" value="1"/>
</dbReference>
<dbReference type="PANTHER" id="PTHR24567:SF75">
    <property type="entry name" value="FUMARATE AND NITRATE REDUCTION REGULATORY PROTEIN"/>
    <property type="match status" value="1"/>
</dbReference>
<dbReference type="Proteomes" id="UP001217476">
    <property type="component" value="Chromosome"/>
</dbReference>
<evidence type="ECO:0000256" key="1">
    <source>
        <dbReference type="ARBA" id="ARBA00023015"/>
    </source>
</evidence>
<dbReference type="PROSITE" id="PS51063">
    <property type="entry name" value="HTH_CRP_2"/>
    <property type="match status" value="1"/>
</dbReference>
<dbReference type="GO" id="GO:0003677">
    <property type="term" value="F:DNA binding"/>
    <property type="evidence" value="ECO:0007669"/>
    <property type="project" value="UniProtKB-KW"/>
</dbReference>
<sequence>MSGDLQYEDEPRSCRQCSVRHHGICGALNGQQLTLLSRNTRHSRHEPGAELFGDETEITSYANVISGVIKLMKVLEDGRQQVVGLKFANDFIGRIHARSNAMSAEAASEVELCLVPRQIIETLLEDSRQLERHLMKEALRELDEAREWMVTLGRKSAAERVASFLYLIALHQNPDLGPAQNAIEYDLPLTRSDMADFLGLSIETVSRQLTELRRLEVVVIRNKRHVIIPDTGRLRRRSG</sequence>
<evidence type="ECO:0000256" key="2">
    <source>
        <dbReference type="ARBA" id="ARBA00023125"/>
    </source>
</evidence>
<dbReference type="GO" id="GO:0005829">
    <property type="term" value="C:cytosol"/>
    <property type="evidence" value="ECO:0007669"/>
    <property type="project" value="TreeGrafter"/>
</dbReference>
<name>A0AAJ5VZ32_9HYPH</name>
<dbReference type="InterPro" id="IPR014710">
    <property type="entry name" value="RmlC-like_jellyroll"/>
</dbReference>
<dbReference type="PANTHER" id="PTHR24567">
    <property type="entry name" value="CRP FAMILY TRANSCRIPTIONAL REGULATORY PROTEIN"/>
    <property type="match status" value="1"/>
</dbReference>
<dbReference type="InterPro" id="IPR000595">
    <property type="entry name" value="cNMP-bd_dom"/>
</dbReference>
<reference evidence="5" key="1">
    <citation type="submission" date="2023-03" db="EMBL/GenBank/DDBJ databases">
        <title>Andean soil-derived lignocellulolytic bacterial consortium as a source of novel taxa and putative plastic-active enzymes.</title>
        <authorList>
            <person name="Diaz-Garcia L."/>
            <person name="Chuvochina M."/>
            <person name="Feuerriegel G."/>
            <person name="Bunk B."/>
            <person name="Sproer C."/>
            <person name="Streit W.R."/>
            <person name="Rodriguez L.M."/>
            <person name="Overmann J."/>
            <person name="Jimenez D.J."/>
        </authorList>
    </citation>
    <scope>NUCLEOTIDE SEQUENCE</scope>
    <source>
        <strain evidence="5">MAG 4196</strain>
    </source>
</reference>
<dbReference type="SMART" id="SM00100">
    <property type="entry name" value="cNMP"/>
    <property type="match status" value="1"/>
</dbReference>
<protein>
    <submittedName>
        <fullName evidence="5">Crp/Fnr family transcriptional regulator</fullName>
    </submittedName>
</protein>
<dbReference type="EMBL" id="CP119312">
    <property type="protein sequence ID" value="WEK06661.1"/>
    <property type="molecule type" value="Genomic_DNA"/>
</dbReference>
<dbReference type="Gene3D" id="1.10.10.10">
    <property type="entry name" value="Winged helix-like DNA-binding domain superfamily/Winged helix DNA-binding domain"/>
    <property type="match status" value="1"/>
</dbReference>
<gene>
    <name evidence="5" type="ORF">P0Y65_10590</name>
</gene>
<dbReference type="SUPFAM" id="SSF46785">
    <property type="entry name" value="Winged helix' DNA-binding domain"/>
    <property type="match status" value="1"/>
</dbReference>
<dbReference type="PRINTS" id="PR00034">
    <property type="entry name" value="HTHCRP"/>
</dbReference>
<dbReference type="CDD" id="cd00038">
    <property type="entry name" value="CAP_ED"/>
    <property type="match status" value="1"/>
</dbReference>
<dbReference type="Pfam" id="PF13545">
    <property type="entry name" value="HTH_Crp_2"/>
    <property type="match status" value="1"/>
</dbReference>
<keyword evidence="2" id="KW-0238">DNA-binding</keyword>
<evidence type="ECO:0000313" key="5">
    <source>
        <dbReference type="EMBL" id="WEK06661.1"/>
    </source>
</evidence>
<dbReference type="SUPFAM" id="SSF51206">
    <property type="entry name" value="cAMP-binding domain-like"/>
    <property type="match status" value="1"/>
</dbReference>
<keyword evidence="3" id="KW-0804">Transcription</keyword>
<dbReference type="GO" id="GO:0003700">
    <property type="term" value="F:DNA-binding transcription factor activity"/>
    <property type="evidence" value="ECO:0007669"/>
    <property type="project" value="InterPro"/>
</dbReference>
<dbReference type="SMART" id="SM00419">
    <property type="entry name" value="HTH_CRP"/>
    <property type="match status" value="1"/>
</dbReference>
<accession>A0AAJ5VZ32</accession>
<dbReference type="InterPro" id="IPR050397">
    <property type="entry name" value="Env_Response_Regulators"/>
</dbReference>
<evidence type="ECO:0000256" key="3">
    <source>
        <dbReference type="ARBA" id="ARBA00023163"/>
    </source>
</evidence>
<dbReference type="AlphaFoldDB" id="A0AAJ5VZ32"/>